<gene>
    <name evidence="1" type="ORF">SPACI_047120</name>
</gene>
<evidence type="ECO:0000313" key="1">
    <source>
        <dbReference type="EMBL" id="XFO74602.1"/>
    </source>
</evidence>
<reference evidence="1" key="1">
    <citation type="submission" date="2024-05" db="EMBL/GenBank/DDBJ databases">
        <title>Isolation and characterization of Sporomusa carbonis sp. nov., a carboxydotrophic hydrogenogen in the genus of Sporomusa isolated from a charcoal burning pile.</title>
        <authorList>
            <person name="Boeer T."/>
            <person name="Rosenbaum F."/>
            <person name="Eysell L."/>
            <person name="Mueller V."/>
            <person name="Daniel R."/>
            <person name="Poehlein A."/>
        </authorList>
    </citation>
    <scope>NUCLEOTIDE SEQUENCE [LARGE SCALE GENOMIC DNA]</scope>
    <source>
        <strain evidence="1">DSM 3132</strain>
    </source>
</reference>
<sequence>MNTINNTERTNYWMIRTDGGRYFSEFYNNGYIGIAWNDFIDIEDIKKISLKELRQKVKEHYGETEKKPGGAATQIQTFVSIMKEGDVVLIPGYSSRTIGFGRIVSEPYVVPKQPKEKCVFRKRRDIVWFGHYSKNKLDPNLFALLNSHRAITNANPYAAFINRMLFPFYVAGETAHLTLEVITEEPILLKQILTIMNGLTELACNYEACTGEKIDLDVIQIRASFNSPGPLELIGPKKPLIWILIALHFICGGNLEVLGIKINTPGIITQAKEYFTEQKRLELQELEIKMKYATEKKIKIPSPEIVNLNTKDSL</sequence>
<organism evidence="1 2">
    <name type="scientific">Sporomusa acidovorans (strain ATCC 49682 / DSM 3132 / Mol)</name>
    <dbReference type="NCBI Taxonomy" id="1123286"/>
    <lineage>
        <taxon>Bacteria</taxon>
        <taxon>Bacillati</taxon>
        <taxon>Bacillota</taxon>
        <taxon>Negativicutes</taxon>
        <taxon>Selenomonadales</taxon>
        <taxon>Sporomusaceae</taxon>
        <taxon>Sporomusa</taxon>
    </lineage>
</organism>
<dbReference type="RefSeq" id="WP_093793297.1">
    <property type="nucleotide sequence ID" value="NZ_CP155571.1"/>
</dbReference>
<proteinExistence type="predicted"/>
<dbReference type="Proteomes" id="UP000216052">
    <property type="component" value="Chromosome"/>
</dbReference>
<keyword evidence="2" id="KW-1185">Reference proteome</keyword>
<name>A0ABZ3J882_SPOA4</name>
<protein>
    <submittedName>
        <fullName evidence="1">Uncharacterized protein</fullName>
    </submittedName>
</protein>
<evidence type="ECO:0000313" key="2">
    <source>
        <dbReference type="Proteomes" id="UP000216052"/>
    </source>
</evidence>
<dbReference type="EMBL" id="CP155571">
    <property type="protein sequence ID" value="XFO74602.1"/>
    <property type="molecule type" value="Genomic_DNA"/>
</dbReference>
<accession>A0ABZ3J882</accession>